<sequence>MTDWVLPRYGRDTLADLLGSVAAHLGVPGHTWPAVDLPSARRYVVLLVDGLGHQLLARHLGDVDHLSELFGTAQRLTAGVPSTTATSLTCLGTGCAPGRHGVAGYAFRSPESGGVMNALTWEGGPEDVAGFQPVETVFEQAAAAGVAVTSVAPARFEASGLTRAALRGPDFVAMLDESDLALRIMETVRASRRGERSLVYVYERALDHAGHGKGVGSDRWLEVLRRVDLFTKLLREELDDDVVLLVTGDHGMVDIAQDRMIMVEDEPGLLNGVDLFAGEGRLRQLYTSSADQVARRWRSRLGERAWVVSREEAVDAGWFGPLDERVADRFGDVLVAMRTDWAVMTRALPRELTLVGQHGSLTEAEMAVPLLVDAGAP</sequence>
<dbReference type="InterPro" id="IPR017850">
    <property type="entry name" value="Alkaline_phosphatase_core_sf"/>
</dbReference>
<dbReference type="Pfam" id="PF01663">
    <property type="entry name" value="Phosphodiest"/>
    <property type="match status" value="1"/>
</dbReference>
<reference evidence="2" key="1">
    <citation type="journal article" date="2019" name="Int. J. Syst. Evol. Microbiol.">
        <title>The Global Catalogue of Microorganisms (GCM) 10K type strain sequencing project: providing services to taxonomists for standard genome sequencing and annotation.</title>
        <authorList>
            <consortium name="The Broad Institute Genomics Platform"/>
            <consortium name="The Broad Institute Genome Sequencing Center for Infectious Disease"/>
            <person name="Wu L."/>
            <person name="Ma J."/>
        </authorList>
    </citation>
    <scope>NUCLEOTIDE SEQUENCE [LARGE SCALE GENOMIC DNA]</scope>
    <source>
        <strain evidence="2">CGMCC 1.15277</strain>
    </source>
</reference>
<accession>A0ABW1X052</accession>
<evidence type="ECO:0000313" key="2">
    <source>
        <dbReference type="Proteomes" id="UP001596266"/>
    </source>
</evidence>
<dbReference type="RefSeq" id="WP_343886012.1">
    <property type="nucleotide sequence ID" value="NZ_BAAAKI010000012.1"/>
</dbReference>
<protein>
    <submittedName>
        <fullName evidence="1">Alkaline phosphatase family protein</fullName>
    </submittedName>
</protein>
<comment type="caution">
    <text evidence="1">The sequence shown here is derived from an EMBL/GenBank/DDBJ whole genome shotgun (WGS) entry which is preliminary data.</text>
</comment>
<dbReference type="PANTHER" id="PTHR10151">
    <property type="entry name" value="ECTONUCLEOTIDE PYROPHOSPHATASE/PHOSPHODIESTERASE"/>
    <property type="match status" value="1"/>
</dbReference>
<dbReference type="InterPro" id="IPR002591">
    <property type="entry name" value="Phosphodiest/P_Trfase"/>
</dbReference>
<keyword evidence="2" id="KW-1185">Reference proteome</keyword>
<organism evidence="1 2">
    <name type="scientific">Luteococcus sanguinis</name>
    <dbReference type="NCBI Taxonomy" id="174038"/>
    <lineage>
        <taxon>Bacteria</taxon>
        <taxon>Bacillati</taxon>
        <taxon>Actinomycetota</taxon>
        <taxon>Actinomycetes</taxon>
        <taxon>Propionibacteriales</taxon>
        <taxon>Propionibacteriaceae</taxon>
        <taxon>Luteococcus</taxon>
    </lineage>
</organism>
<gene>
    <name evidence="1" type="ORF">ACFP57_02775</name>
</gene>
<name>A0ABW1X052_9ACTN</name>
<proteinExistence type="predicted"/>
<dbReference type="PANTHER" id="PTHR10151:SF120">
    <property type="entry name" value="BIS(5'-ADENOSYL)-TRIPHOSPHATASE"/>
    <property type="match status" value="1"/>
</dbReference>
<dbReference type="SUPFAM" id="SSF53649">
    <property type="entry name" value="Alkaline phosphatase-like"/>
    <property type="match status" value="1"/>
</dbReference>
<dbReference type="Gene3D" id="3.40.720.10">
    <property type="entry name" value="Alkaline Phosphatase, subunit A"/>
    <property type="match status" value="1"/>
</dbReference>
<dbReference type="Proteomes" id="UP001596266">
    <property type="component" value="Unassembled WGS sequence"/>
</dbReference>
<dbReference type="EMBL" id="JBHSUA010000008">
    <property type="protein sequence ID" value="MFC6395920.1"/>
    <property type="molecule type" value="Genomic_DNA"/>
</dbReference>
<evidence type="ECO:0000313" key="1">
    <source>
        <dbReference type="EMBL" id="MFC6395920.1"/>
    </source>
</evidence>